<evidence type="ECO:0000313" key="1">
    <source>
        <dbReference type="EMBL" id="MBC8175875.1"/>
    </source>
</evidence>
<dbReference type="Pfam" id="PF01809">
    <property type="entry name" value="YidD"/>
    <property type="match status" value="1"/>
</dbReference>
<dbReference type="EMBL" id="JACNJD010000038">
    <property type="protein sequence ID" value="MBC8175875.1"/>
    <property type="molecule type" value="Genomic_DNA"/>
</dbReference>
<reference evidence="1 2" key="1">
    <citation type="submission" date="2020-08" db="EMBL/GenBank/DDBJ databases">
        <title>Bridging the membrane lipid divide: bacteria of the FCB group superphylum have the potential to synthesize archaeal ether lipids.</title>
        <authorList>
            <person name="Villanueva L."/>
            <person name="Von Meijenfeldt F.A.B."/>
            <person name="Westbye A.B."/>
            <person name="Yadav S."/>
            <person name="Hopmans E.C."/>
            <person name="Dutilh B.E."/>
            <person name="Sinninghe Damste J.S."/>
        </authorList>
    </citation>
    <scope>NUCLEOTIDE SEQUENCE [LARGE SCALE GENOMIC DNA]</scope>
    <source>
        <strain evidence="1">NIOZ-UU27</strain>
    </source>
</reference>
<gene>
    <name evidence="1" type="primary">yidD</name>
    <name evidence="1" type="ORF">H8E19_00610</name>
</gene>
<protein>
    <submittedName>
        <fullName evidence="1">Membrane protein insertion efficiency factor YidD</fullName>
    </submittedName>
</protein>
<organism evidence="1 2">
    <name type="scientific">Candidatus Desulfacyla euxinica</name>
    <dbReference type="NCBI Taxonomy" id="2841693"/>
    <lineage>
        <taxon>Bacteria</taxon>
        <taxon>Deltaproteobacteria</taxon>
        <taxon>Candidatus Desulfacyla</taxon>
    </lineage>
</organism>
<sequence length="110" mass="12269">MDEIKTDQPADKSDSDFNIGAWFASFFSEHISAVDGDRCPSSPTCSSYSAQAFKKHGFFVGWAMTVDRLIHEGDEGDASPLVRDNGGLKILDPVKNNDFWWYSKDGQDQD</sequence>
<dbReference type="InterPro" id="IPR002696">
    <property type="entry name" value="Membr_insert_effic_factor_YidD"/>
</dbReference>
<name>A0A8J6MWF8_9DELT</name>
<dbReference type="SMART" id="SM01234">
    <property type="entry name" value="Haemolytic"/>
    <property type="match status" value="1"/>
</dbReference>
<comment type="caution">
    <text evidence="1">The sequence shown here is derived from an EMBL/GenBank/DDBJ whole genome shotgun (WGS) entry which is preliminary data.</text>
</comment>
<dbReference type="NCBIfam" id="TIGR00278">
    <property type="entry name" value="membrane protein insertion efficiency factor YidD"/>
    <property type="match status" value="1"/>
</dbReference>
<accession>A0A8J6MWF8</accession>
<dbReference type="Proteomes" id="UP000650524">
    <property type="component" value="Unassembled WGS sequence"/>
</dbReference>
<proteinExistence type="predicted"/>
<evidence type="ECO:0000313" key="2">
    <source>
        <dbReference type="Proteomes" id="UP000650524"/>
    </source>
</evidence>
<dbReference type="AlphaFoldDB" id="A0A8J6MWF8"/>